<dbReference type="Proteomes" id="UP000651452">
    <property type="component" value="Unassembled WGS sequence"/>
</dbReference>
<evidence type="ECO:0000256" key="2">
    <source>
        <dbReference type="SAM" id="Phobius"/>
    </source>
</evidence>
<reference evidence="3" key="2">
    <citation type="submission" date="2020-09" db="EMBL/GenBank/DDBJ databases">
        <title>Reference genome assembly for Australian Ascochyta lentis isolate Al4.</title>
        <authorList>
            <person name="Lee R.C."/>
            <person name="Farfan-Caceres L.M."/>
            <person name="Debler J.W."/>
            <person name="Williams A.H."/>
            <person name="Henares B.M."/>
        </authorList>
    </citation>
    <scope>NUCLEOTIDE SEQUENCE</scope>
    <source>
        <strain evidence="3">Al4</strain>
    </source>
</reference>
<keyword evidence="2" id="KW-0472">Membrane</keyword>
<comment type="caution">
    <text evidence="3">The sequence shown here is derived from an EMBL/GenBank/DDBJ whole genome shotgun (WGS) entry which is preliminary data.</text>
</comment>
<proteinExistence type="predicted"/>
<feature type="transmembrane region" description="Helical" evidence="2">
    <location>
        <begin position="105"/>
        <end position="124"/>
    </location>
</feature>
<dbReference type="EMBL" id="RZGK01000003">
    <property type="protein sequence ID" value="KAF9700624.1"/>
    <property type="molecule type" value="Genomic_DNA"/>
</dbReference>
<name>A0A8H7J9Z2_9PLEO</name>
<organism evidence="3 4">
    <name type="scientific">Ascochyta lentis</name>
    <dbReference type="NCBI Taxonomy" id="205686"/>
    <lineage>
        <taxon>Eukaryota</taxon>
        <taxon>Fungi</taxon>
        <taxon>Dikarya</taxon>
        <taxon>Ascomycota</taxon>
        <taxon>Pezizomycotina</taxon>
        <taxon>Dothideomycetes</taxon>
        <taxon>Pleosporomycetidae</taxon>
        <taxon>Pleosporales</taxon>
        <taxon>Pleosporineae</taxon>
        <taxon>Didymellaceae</taxon>
        <taxon>Ascochyta</taxon>
    </lineage>
</organism>
<evidence type="ECO:0000313" key="4">
    <source>
        <dbReference type="Proteomes" id="UP000651452"/>
    </source>
</evidence>
<protein>
    <submittedName>
        <fullName evidence="3">Uncharacterized protein</fullName>
    </submittedName>
</protein>
<sequence length="153" mass="17171">MAGFGRKSLVRDLPTTAPTQRNNKAPTAEQASLANEMSTKQHSTTTTQSQNSPFSLIPVTPFLPSIRRPLSLHTAIFFSLVSLCALSMTWALISMFWEIGGTFKIHKAGLLMCVVVAVHMLVFLKPVRMLYDWLCEVLMWELKDLQVGIWMVC</sequence>
<reference evidence="3" key="1">
    <citation type="submission" date="2018-12" db="EMBL/GenBank/DDBJ databases">
        <authorList>
            <person name="Syme R.A."/>
            <person name="Farfan-Caceres L."/>
            <person name="Lichtenzveig J."/>
        </authorList>
    </citation>
    <scope>NUCLEOTIDE SEQUENCE</scope>
    <source>
        <strain evidence="3">Al4</strain>
    </source>
</reference>
<keyword evidence="4" id="KW-1185">Reference proteome</keyword>
<feature type="transmembrane region" description="Helical" evidence="2">
    <location>
        <begin position="70"/>
        <end position="93"/>
    </location>
</feature>
<evidence type="ECO:0000313" key="3">
    <source>
        <dbReference type="EMBL" id="KAF9700624.1"/>
    </source>
</evidence>
<evidence type="ECO:0000256" key="1">
    <source>
        <dbReference type="SAM" id="MobiDB-lite"/>
    </source>
</evidence>
<dbReference type="AlphaFoldDB" id="A0A8H7J9Z2"/>
<accession>A0A8H7J9Z2</accession>
<gene>
    <name evidence="3" type="ORF">EKO04_001332</name>
</gene>
<feature type="compositionally biased region" description="Low complexity" evidence="1">
    <location>
        <begin position="38"/>
        <end position="52"/>
    </location>
</feature>
<feature type="compositionally biased region" description="Polar residues" evidence="1">
    <location>
        <begin position="16"/>
        <end position="37"/>
    </location>
</feature>
<keyword evidence="2" id="KW-1133">Transmembrane helix</keyword>
<feature type="region of interest" description="Disordered" evidence="1">
    <location>
        <begin position="12"/>
        <end position="52"/>
    </location>
</feature>
<keyword evidence="2" id="KW-0812">Transmembrane</keyword>
<dbReference type="OrthoDB" id="10522463at2759"/>